<proteinExistence type="predicted"/>
<evidence type="ECO:0000256" key="1">
    <source>
        <dbReference type="SAM" id="MobiDB-lite"/>
    </source>
</evidence>
<feature type="region of interest" description="Disordered" evidence="1">
    <location>
        <begin position="1019"/>
        <end position="1039"/>
    </location>
</feature>
<feature type="compositionally biased region" description="Basic residues" evidence="1">
    <location>
        <begin position="191"/>
        <end position="205"/>
    </location>
</feature>
<protein>
    <submittedName>
        <fullName evidence="2">Ribonuclease H-like domain-containing protein</fullName>
    </submittedName>
</protein>
<accession>A0ABQ4ZK30</accession>
<dbReference type="InterPro" id="IPR012337">
    <property type="entry name" value="RNaseH-like_sf"/>
</dbReference>
<sequence length="1170" mass="134117">MSQIITADQLVPVESQIPIGKCNSKADLNKLPCSPSCKILFVPPPEFLTIAKFLVKVSYEAPVTTATKFFIKHLTEPWKTLFKMFWAVVKNSHVDYPKLIWNSILYQVMQSSHKEVSYPRYTKLIINHVFVTHPTIPRRVDELYHNLKEDDPQTEAFKKYDDAFNGVEVPTMQPSLVVSTQGTNRTLRAPRSPKPKRTPMKRKEKMKPDLVARIPTTAKIEKEHMNKAEQVRFAITESAKEAEARENIKLVIEVVLDLEVDELIEGKEDEEGNLGFLVDLLVKPDTRLDPGSHKESPKEKDDDFDEDDNDDILIHKKWTGSLETKEQEKRVVSLVTKHRNNMIKTMKKNLFHQRDVQNLCIKIDEMLEKEVPPMVVKRTHQLVKANIRRMTHDITLQPPLSIPILALQEQLHKAMKERPQAQAADLDIQTLFCKCNHDNHYDDPPKGEKGTKKQKMSKESKFVNVTSSSKQNVKESQPTSSTQQQQHDYDGWSKSLGERRAPTTADIHRMKETLDDMMREWCKTTAEVNNEQGYGQDFLEEIVVKWTNVKAYIFSESNYNCVIWERVYDYQLGNENYQIKINLTAPTLTIPGIEKLVPYSILTDLFISIVYENNKNEKRVMDIKEFTKDKEVMEFFKEEIRERLKYRDQMKRITTVRRDYPCRDASLATTIEEGNIREIEWEPISGDTLKEQKIIINPEHPDQPITIGVNLSPQVLLNHEYAGRMSKWAIELSEYEITFRPRKLIKGKIMEDFFAEVGTLSTITTSKKSTMAGLVLRSPPGHDVTYAFKFEFDASNNESNYKALLAGLRIAKTMEVKGIQVFMDSLLVACSFSITQIPRGMNAHADALSKLSPLSFEHLGKDILVEVIKERSILQPLEAELANKEMVKGIKKRMDDVGIKRLLDDLRVTAAKSRRKHKKNIEAPHPSNSIADVPNEEHVPTHFNDPLLNGEDKMKLTELMDMCTKLSKRVLDLEHTKTAQAQEITNLKLRVNKLEKKAGFRTHNFKRLYKVGVTRRVESSYDESLGTQEDASKQGRSKIEAIDRDAEVTLVETLRRNDENDDNLMFDNGVFDGDEIVLETEEPVINAVTTTKSILVSTDEIDLAQEITLAQALAAMKSAKPKEKDVVQESSENVSTATTTIEAEEQAELERIQKERAAHEEASRTTIYEE</sequence>
<reference evidence="2" key="1">
    <citation type="journal article" date="2022" name="Int. J. Mol. Sci.">
        <title>Draft Genome of Tanacetum Coccineum: Genomic Comparison of Closely Related Tanacetum-Family Plants.</title>
        <authorList>
            <person name="Yamashiro T."/>
            <person name="Shiraishi A."/>
            <person name="Nakayama K."/>
            <person name="Satake H."/>
        </authorList>
    </citation>
    <scope>NUCLEOTIDE SEQUENCE</scope>
</reference>
<feature type="region of interest" description="Disordered" evidence="1">
    <location>
        <begin position="914"/>
        <end position="946"/>
    </location>
</feature>
<comment type="caution">
    <text evidence="2">The sequence shown here is derived from an EMBL/GenBank/DDBJ whole genome shotgun (WGS) entry which is preliminary data.</text>
</comment>
<feature type="region of interest" description="Disordered" evidence="1">
    <location>
        <begin position="286"/>
        <end position="308"/>
    </location>
</feature>
<dbReference type="Proteomes" id="UP001151760">
    <property type="component" value="Unassembled WGS sequence"/>
</dbReference>
<evidence type="ECO:0000313" key="3">
    <source>
        <dbReference type="Proteomes" id="UP001151760"/>
    </source>
</evidence>
<gene>
    <name evidence="2" type="ORF">Tco_0771874</name>
</gene>
<dbReference type="InterPro" id="IPR036397">
    <property type="entry name" value="RNaseH_sf"/>
</dbReference>
<organism evidence="2 3">
    <name type="scientific">Tanacetum coccineum</name>
    <dbReference type="NCBI Taxonomy" id="301880"/>
    <lineage>
        <taxon>Eukaryota</taxon>
        <taxon>Viridiplantae</taxon>
        <taxon>Streptophyta</taxon>
        <taxon>Embryophyta</taxon>
        <taxon>Tracheophyta</taxon>
        <taxon>Spermatophyta</taxon>
        <taxon>Magnoliopsida</taxon>
        <taxon>eudicotyledons</taxon>
        <taxon>Gunneridae</taxon>
        <taxon>Pentapetalae</taxon>
        <taxon>asterids</taxon>
        <taxon>campanulids</taxon>
        <taxon>Asterales</taxon>
        <taxon>Asteraceae</taxon>
        <taxon>Asteroideae</taxon>
        <taxon>Anthemideae</taxon>
        <taxon>Anthemidinae</taxon>
        <taxon>Tanacetum</taxon>
    </lineage>
</organism>
<evidence type="ECO:0000313" key="2">
    <source>
        <dbReference type="EMBL" id="GJS89238.1"/>
    </source>
</evidence>
<feature type="compositionally biased region" description="Polar residues" evidence="1">
    <location>
        <begin position="463"/>
        <end position="475"/>
    </location>
</feature>
<dbReference type="Gene3D" id="3.30.420.10">
    <property type="entry name" value="Ribonuclease H-like superfamily/Ribonuclease H"/>
    <property type="match status" value="1"/>
</dbReference>
<feature type="region of interest" description="Disordered" evidence="1">
    <location>
        <begin position="441"/>
        <end position="507"/>
    </location>
</feature>
<feature type="region of interest" description="Disordered" evidence="1">
    <location>
        <begin position="1120"/>
        <end position="1144"/>
    </location>
</feature>
<feature type="compositionally biased region" description="Basic and acidic residues" evidence="1">
    <location>
        <begin position="1030"/>
        <end position="1039"/>
    </location>
</feature>
<name>A0ABQ4ZK30_9ASTR</name>
<feature type="compositionally biased region" description="Basic and acidic residues" evidence="1">
    <location>
        <begin position="286"/>
        <end position="301"/>
    </location>
</feature>
<feature type="region of interest" description="Disordered" evidence="1">
    <location>
        <begin position="179"/>
        <end position="206"/>
    </location>
</feature>
<feature type="compositionally biased region" description="Low complexity" evidence="1">
    <location>
        <begin position="476"/>
        <end position="486"/>
    </location>
</feature>
<keyword evidence="3" id="KW-1185">Reference proteome</keyword>
<feature type="compositionally biased region" description="Basic and acidic residues" evidence="1">
    <location>
        <begin position="441"/>
        <end position="461"/>
    </location>
</feature>
<dbReference type="SUPFAM" id="SSF53098">
    <property type="entry name" value="Ribonuclease H-like"/>
    <property type="match status" value="1"/>
</dbReference>
<dbReference type="PANTHER" id="PTHR48475">
    <property type="entry name" value="RIBONUCLEASE H"/>
    <property type="match status" value="1"/>
</dbReference>
<feature type="compositionally biased region" description="Basic and acidic residues" evidence="1">
    <location>
        <begin position="487"/>
        <end position="507"/>
    </location>
</feature>
<dbReference type="PANTHER" id="PTHR48475:SF2">
    <property type="entry name" value="RIBONUCLEASE H"/>
    <property type="match status" value="1"/>
</dbReference>
<reference evidence="2" key="2">
    <citation type="submission" date="2022-01" db="EMBL/GenBank/DDBJ databases">
        <authorList>
            <person name="Yamashiro T."/>
            <person name="Shiraishi A."/>
            <person name="Satake H."/>
            <person name="Nakayama K."/>
        </authorList>
    </citation>
    <scope>NUCLEOTIDE SEQUENCE</scope>
</reference>
<dbReference type="EMBL" id="BQNB010011336">
    <property type="protein sequence ID" value="GJS89238.1"/>
    <property type="molecule type" value="Genomic_DNA"/>
</dbReference>